<protein>
    <recommendedName>
        <fullName evidence="3">GspL periplasmic domain-containing protein</fullName>
    </recommendedName>
</protein>
<name>A0AAU8GXK7_9BACT</name>
<reference evidence="2" key="1">
    <citation type="submission" date="2024-01" db="EMBL/GenBank/DDBJ databases">
        <title>The first autotrophic representatives of the genus Thermodesulfovibrio.</title>
        <authorList>
            <person name="Maltseva A.I."/>
            <person name="Elcheninov A.G."/>
            <person name="Kublanov I.V."/>
            <person name="Lebedinsky A.V."/>
            <person name="Frolov E.N."/>
        </authorList>
    </citation>
    <scope>NUCLEOTIDE SEQUENCE</scope>
    <source>
        <strain evidence="2">3907-1M</strain>
    </source>
</reference>
<keyword evidence="1" id="KW-0812">Transmembrane</keyword>
<evidence type="ECO:0008006" key="3">
    <source>
        <dbReference type="Google" id="ProtNLM"/>
    </source>
</evidence>
<evidence type="ECO:0000313" key="2">
    <source>
        <dbReference type="EMBL" id="XCH46027.1"/>
    </source>
</evidence>
<keyword evidence="1" id="KW-1133">Transmembrane helix</keyword>
<sequence>MKKVYLSIEGNIVKAVIPKKGIENAEFSEFSRDEIFDFVKENSIKELYISVSFSDLYTFKFSLPFQIPEKKKILEKLTFNEIRKRYPSLQQFSFIYEKYETEARSWIRCYVVPESSYQFIEELIEAKVNIKALYPMHVPLISLINSDSQLAEKNKVVCFISGKSRFLFIFEKSEMLLMREFEGSEDLAEEDIMNINMTVNYAIQNLRVTPEEIIFIGTKHKEVSGLILPHRFLSVLLETQEYTLPLSMVLFEESLKKRSILPKSYRRFKKTTKYLNYAGFFLIITAVILSVYNLEYFYRLKSLYSSLLSQRQYILQHEQEFVNVQQIMKKFETELKPFVELQNKRNSMIDTRYIIMNISQSKTGLIQLDSLEILNSEKPEIKIKGKSTGKSFSERQSFYLNFKSSLSEKGFKITSENWDITKGELSLNAVYEHPGILQ</sequence>
<dbReference type="RefSeq" id="WP_353683566.1">
    <property type="nucleotide sequence ID" value="NZ_CP144373.1"/>
</dbReference>
<evidence type="ECO:0000256" key="1">
    <source>
        <dbReference type="SAM" id="Phobius"/>
    </source>
</evidence>
<keyword evidence="1" id="KW-0472">Membrane</keyword>
<gene>
    <name evidence="2" type="ORF">V4D30_06720</name>
</gene>
<organism evidence="2">
    <name type="scientific">Thermodesulfovibrio autotrophicus</name>
    <dbReference type="NCBI Taxonomy" id="3118333"/>
    <lineage>
        <taxon>Bacteria</taxon>
        <taxon>Pseudomonadati</taxon>
        <taxon>Nitrospirota</taxon>
        <taxon>Thermodesulfovibrionia</taxon>
        <taxon>Thermodesulfovibrionales</taxon>
        <taxon>Thermodesulfovibrionaceae</taxon>
        <taxon>Thermodesulfovibrio</taxon>
    </lineage>
</organism>
<feature type="transmembrane region" description="Helical" evidence="1">
    <location>
        <begin position="274"/>
        <end position="294"/>
    </location>
</feature>
<accession>A0AAU8GXK7</accession>
<dbReference type="EMBL" id="CP144373">
    <property type="protein sequence ID" value="XCH46027.1"/>
    <property type="molecule type" value="Genomic_DNA"/>
</dbReference>
<dbReference type="AlphaFoldDB" id="A0AAU8GXK7"/>
<dbReference type="KEGG" id="taut:V4D30_06720"/>
<proteinExistence type="predicted"/>